<organism evidence="3 4">
    <name type="scientific">Botryosphaeria dothidea</name>
    <dbReference type="NCBI Taxonomy" id="55169"/>
    <lineage>
        <taxon>Eukaryota</taxon>
        <taxon>Fungi</taxon>
        <taxon>Dikarya</taxon>
        <taxon>Ascomycota</taxon>
        <taxon>Pezizomycotina</taxon>
        <taxon>Dothideomycetes</taxon>
        <taxon>Dothideomycetes incertae sedis</taxon>
        <taxon>Botryosphaeriales</taxon>
        <taxon>Botryosphaeriaceae</taxon>
        <taxon>Botryosphaeria</taxon>
    </lineage>
</organism>
<feature type="compositionally biased region" description="Low complexity" evidence="2">
    <location>
        <begin position="367"/>
        <end position="378"/>
    </location>
</feature>
<evidence type="ECO:0000313" key="4">
    <source>
        <dbReference type="Proteomes" id="UP000572817"/>
    </source>
</evidence>
<dbReference type="Proteomes" id="UP000572817">
    <property type="component" value="Unassembled WGS sequence"/>
</dbReference>
<name>A0A8H4J3W0_9PEZI</name>
<keyword evidence="1" id="KW-0175">Coiled coil</keyword>
<gene>
    <name evidence="3" type="ORF">GTA08_BOTSDO12136</name>
</gene>
<feature type="region of interest" description="Disordered" evidence="2">
    <location>
        <begin position="302"/>
        <end position="391"/>
    </location>
</feature>
<keyword evidence="4" id="KW-1185">Reference proteome</keyword>
<sequence length="391" mass="44495">MASNDYDNLFQRHYHLQSQRNEAIETRIGVIEQRAALRQRMSDYREAQGAFQVQLEAFSTDNAPPESIAPLLASIRHIQRSQDDLFRHIDHTKELEAQLNQLEYDFGKEENGFFGDLRTAIPSILKTAQMPDKASHPASESTISRGSGHRRVLLEKFYDKKSDIPVLEERLAELEDTFAYERAERETRADLGKPISPPDLEFYTQYNQDKETMQRELRRKRNEVARLEAECVQRDLLPGHPQMPDTGAQAGETAGEQVQKAQSWAHSPKSEANLEQSFLSDRHEIIPPFANPRERINTWLEEARSDEAGEPEMLAIEEDRTGEIQGTDPALGSGCETPLLQDLSRPRSSLDSWQDIEDSQLGQKRNISSPSTISPQFSSEREPPQKSSKPS</sequence>
<dbReference type="EMBL" id="WWBZ02000007">
    <property type="protein sequence ID" value="KAF4312239.1"/>
    <property type="molecule type" value="Genomic_DNA"/>
</dbReference>
<evidence type="ECO:0000256" key="1">
    <source>
        <dbReference type="SAM" id="Coils"/>
    </source>
</evidence>
<feature type="region of interest" description="Disordered" evidence="2">
    <location>
        <begin position="233"/>
        <end position="273"/>
    </location>
</feature>
<protein>
    <submittedName>
        <fullName evidence="3">Uncharacterized protein</fullName>
    </submittedName>
</protein>
<accession>A0A8H4J3W0</accession>
<reference evidence="3" key="1">
    <citation type="submission" date="2020-04" db="EMBL/GenBank/DDBJ databases">
        <title>Genome Assembly and Annotation of Botryosphaeria dothidea sdau 11-99, a Latent Pathogen of Apple Fruit Ring Rot in China.</title>
        <authorList>
            <person name="Yu C."/>
            <person name="Diao Y."/>
            <person name="Lu Q."/>
            <person name="Zhao J."/>
            <person name="Cui S."/>
            <person name="Peng C."/>
            <person name="He B."/>
            <person name="Liu H."/>
        </authorList>
    </citation>
    <scope>NUCLEOTIDE SEQUENCE [LARGE SCALE GENOMIC DNA]</scope>
    <source>
        <strain evidence="3">Sdau11-99</strain>
    </source>
</reference>
<dbReference type="AlphaFoldDB" id="A0A8H4J3W0"/>
<proteinExistence type="predicted"/>
<evidence type="ECO:0000313" key="3">
    <source>
        <dbReference type="EMBL" id="KAF4312239.1"/>
    </source>
</evidence>
<evidence type="ECO:0000256" key="2">
    <source>
        <dbReference type="SAM" id="MobiDB-lite"/>
    </source>
</evidence>
<dbReference type="OrthoDB" id="3939290at2759"/>
<feature type="coiled-coil region" evidence="1">
    <location>
        <begin position="203"/>
        <end position="230"/>
    </location>
</feature>
<comment type="caution">
    <text evidence="3">The sequence shown here is derived from an EMBL/GenBank/DDBJ whole genome shotgun (WGS) entry which is preliminary data.</text>
</comment>